<evidence type="ECO:0000313" key="1">
    <source>
        <dbReference type="EMBL" id="MCW3486182.1"/>
    </source>
</evidence>
<keyword evidence="2" id="KW-1185">Reference proteome</keyword>
<name>A0ABT3IQD8_9BACT</name>
<dbReference type="RefSeq" id="WP_264732998.1">
    <property type="nucleotide sequence ID" value="NZ_JAPDNR010000001.1"/>
</dbReference>
<accession>A0ABT3IQD8</accession>
<reference evidence="1 2" key="1">
    <citation type="submission" date="2022-10" db="EMBL/GenBank/DDBJ databases">
        <title>Chitinophaga nivalis PC15 sp. nov., isolated from Pyeongchang county, South Korea.</title>
        <authorList>
            <person name="Trinh H.N."/>
        </authorList>
    </citation>
    <scope>NUCLEOTIDE SEQUENCE [LARGE SCALE GENOMIC DNA]</scope>
    <source>
        <strain evidence="1 2">PC14</strain>
    </source>
</reference>
<dbReference type="Proteomes" id="UP001207742">
    <property type="component" value="Unassembled WGS sequence"/>
</dbReference>
<sequence>MVHSIDIETAHYIINYYAHLMTDQEQTALKHASTSSMLQLNQSIFQDTNPAYKQKYDWISDDPAILSLLANGSDAFRISAATRILQEHHHRIFINSCPRCSQLARTIAARQCRHCGHSWHDNTLARFKLRNYFRPDNKPLFLLGEVMKGDFQKGHYIDLTMLHINAQPRIEQVEFSLHRQQDNTWENIALGISDISEEDLVLLKKVAHQDRMIDIIRQRRA</sequence>
<dbReference type="EMBL" id="JAPDNS010000002">
    <property type="protein sequence ID" value="MCW3486182.1"/>
    <property type="molecule type" value="Genomic_DNA"/>
</dbReference>
<protein>
    <submittedName>
        <fullName evidence="1">Uncharacterized protein</fullName>
    </submittedName>
</protein>
<gene>
    <name evidence="1" type="ORF">OL497_19930</name>
</gene>
<evidence type="ECO:0000313" key="2">
    <source>
        <dbReference type="Proteomes" id="UP001207742"/>
    </source>
</evidence>
<proteinExistence type="predicted"/>
<comment type="caution">
    <text evidence="1">The sequence shown here is derived from an EMBL/GenBank/DDBJ whole genome shotgun (WGS) entry which is preliminary data.</text>
</comment>
<organism evidence="1 2">
    <name type="scientific">Chitinophaga nivalis</name>
    <dbReference type="NCBI Taxonomy" id="2991709"/>
    <lineage>
        <taxon>Bacteria</taxon>
        <taxon>Pseudomonadati</taxon>
        <taxon>Bacteroidota</taxon>
        <taxon>Chitinophagia</taxon>
        <taxon>Chitinophagales</taxon>
        <taxon>Chitinophagaceae</taxon>
        <taxon>Chitinophaga</taxon>
    </lineage>
</organism>